<feature type="chain" id="PRO_5043664532" description="MD-2-related lipid-recognition domain-containing protein" evidence="4">
    <location>
        <begin position="26"/>
        <end position="168"/>
    </location>
</feature>
<sequence>MKVLVATVPVSLFLVLVAAVGFVAAEGTTSVRSCNGAPTPEVQMLTNNTLCPQSPCVVRPGTDLVLHMRFKSPRYLEKIKLQVIAKALGVTLDYPLFQDDACVGISNTYCPIVKHETVEYSYTMHLLDIFPEASVNLAFSLIDLDHKSDENADVLCFEIDIQLKKDYQ</sequence>
<dbReference type="SUPFAM" id="SSF81296">
    <property type="entry name" value="E set domains"/>
    <property type="match status" value="1"/>
</dbReference>
<dbReference type="PANTHER" id="PTHR11306">
    <property type="entry name" value="NIEMANN PICK TYPE C2 PROTEIN NPC2-RELATED"/>
    <property type="match status" value="1"/>
</dbReference>
<reference evidence="6 7" key="1">
    <citation type="journal article" date="2023" name="Insect Mol. Biol.">
        <title>Genome sequencing provides insights into the evolution of gene families encoding plant cell wall-degrading enzymes in longhorned beetles.</title>
        <authorList>
            <person name="Shin N.R."/>
            <person name="Okamura Y."/>
            <person name="Kirsch R."/>
            <person name="Pauchet Y."/>
        </authorList>
    </citation>
    <scope>NUCLEOTIDE SEQUENCE [LARGE SCALE GENOMIC DNA]</scope>
    <source>
        <strain evidence="6">EAD_L_NR</strain>
    </source>
</reference>
<protein>
    <recommendedName>
        <fullName evidence="5">MD-2-related lipid-recognition domain-containing protein</fullName>
    </recommendedName>
</protein>
<accession>A0AAV8WG52</accession>
<dbReference type="InterPro" id="IPR003172">
    <property type="entry name" value="ML_dom"/>
</dbReference>
<dbReference type="PANTHER" id="PTHR11306:SF68">
    <property type="entry name" value="NPC INTRACELLULAR CHOLESTEROL TRANSPORTER 2"/>
    <property type="match status" value="1"/>
</dbReference>
<keyword evidence="3" id="KW-0964">Secreted</keyword>
<keyword evidence="4" id="KW-0732">Signal</keyword>
<evidence type="ECO:0000256" key="4">
    <source>
        <dbReference type="SAM" id="SignalP"/>
    </source>
</evidence>
<keyword evidence="7" id="KW-1185">Reference proteome</keyword>
<dbReference type="Gene3D" id="2.60.40.770">
    <property type="match status" value="1"/>
</dbReference>
<comment type="similarity">
    <text evidence="2">Belongs to the NPC2 family.</text>
</comment>
<dbReference type="SMART" id="SM00737">
    <property type="entry name" value="ML"/>
    <property type="match status" value="1"/>
</dbReference>
<dbReference type="GO" id="GO:0032934">
    <property type="term" value="F:sterol binding"/>
    <property type="evidence" value="ECO:0007669"/>
    <property type="project" value="InterPro"/>
</dbReference>
<dbReference type="EMBL" id="JANEYG010000002">
    <property type="protein sequence ID" value="KAJ8925070.1"/>
    <property type="molecule type" value="Genomic_DNA"/>
</dbReference>
<dbReference type="FunFam" id="2.60.40.770:FF:000001">
    <property type="entry name" value="NPC intracellular cholesterol transporter 2"/>
    <property type="match status" value="1"/>
</dbReference>
<gene>
    <name evidence="6" type="ORF">NQ315_001241</name>
</gene>
<organism evidence="6 7">
    <name type="scientific">Exocentrus adspersus</name>
    <dbReference type="NCBI Taxonomy" id="1586481"/>
    <lineage>
        <taxon>Eukaryota</taxon>
        <taxon>Metazoa</taxon>
        <taxon>Ecdysozoa</taxon>
        <taxon>Arthropoda</taxon>
        <taxon>Hexapoda</taxon>
        <taxon>Insecta</taxon>
        <taxon>Pterygota</taxon>
        <taxon>Neoptera</taxon>
        <taxon>Endopterygota</taxon>
        <taxon>Coleoptera</taxon>
        <taxon>Polyphaga</taxon>
        <taxon>Cucujiformia</taxon>
        <taxon>Chrysomeloidea</taxon>
        <taxon>Cerambycidae</taxon>
        <taxon>Lamiinae</taxon>
        <taxon>Acanthocinini</taxon>
        <taxon>Exocentrus</taxon>
    </lineage>
</organism>
<feature type="domain" description="MD-2-related lipid-recognition" evidence="5">
    <location>
        <begin position="31"/>
        <end position="161"/>
    </location>
</feature>
<comment type="caution">
    <text evidence="6">The sequence shown here is derived from an EMBL/GenBank/DDBJ whole genome shotgun (WGS) entry which is preliminary data.</text>
</comment>
<dbReference type="Proteomes" id="UP001159042">
    <property type="component" value="Unassembled WGS sequence"/>
</dbReference>
<evidence type="ECO:0000259" key="5">
    <source>
        <dbReference type="SMART" id="SM00737"/>
    </source>
</evidence>
<evidence type="ECO:0000256" key="1">
    <source>
        <dbReference type="ARBA" id="ARBA00004613"/>
    </source>
</evidence>
<proteinExistence type="inferred from homology"/>
<feature type="signal peptide" evidence="4">
    <location>
        <begin position="1"/>
        <end position="25"/>
    </location>
</feature>
<dbReference type="GO" id="GO:0005576">
    <property type="term" value="C:extracellular region"/>
    <property type="evidence" value="ECO:0007669"/>
    <property type="project" value="UniProtKB-SubCell"/>
</dbReference>
<dbReference type="AlphaFoldDB" id="A0AAV8WG52"/>
<evidence type="ECO:0000313" key="7">
    <source>
        <dbReference type="Proteomes" id="UP001159042"/>
    </source>
</evidence>
<comment type="subcellular location">
    <subcellularLocation>
        <location evidence="1">Secreted</location>
    </subcellularLocation>
</comment>
<name>A0AAV8WG52_9CUCU</name>
<dbReference type="GO" id="GO:0015918">
    <property type="term" value="P:sterol transport"/>
    <property type="evidence" value="ECO:0007669"/>
    <property type="project" value="InterPro"/>
</dbReference>
<evidence type="ECO:0000313" key="6">
    <source>
        <dbReference type="EMBL" id="KAJ8925070.1"/>
    </source>
</evidence>
<dbReference type="Pfam" id="PF02221">
    <property type="entry name" value="E1_DerP2_DerF2"/>
    <property type="match status" value="1"/>
</dbReference>
<evidence type="ECO:0000256" key="2">
    <source>
        <dbReference type="ARBA" id="ARBA00006370"/>
    </source>
</evidence>
<dbReference type="InterPro" id="IPR014756">
    <property type="entry name" value="Ig_E-set"/>
</dbReference>
<dbReference type="InterPro" id="IPR039670">
    <property type="entry name" value="NPC2-like"/>
</dbReference>
<evidence type="ECO:0000256" key="3">
    <source>
        <dbReference type="ARBA" id="ARBA00022525"/>
    </source>
</evidence>